<dbReference type="SUPFAM" id="SSF81296">
    <property type="entry name" value="E set domains"/>
    <property type="match status" value="1"/>
</dbReference>
<dbReference type="OrthoDB" id="6416140at2759"/>
<accession>A0A8X6UGG5</accession>
<feature type="domain" description="MD-2-related lipid-recognition" evidence="2">
    <location>
        <begin position="25"/>
        <end position="155"/>
    </location>
</feature>
<comment type="caution">
    <text evidence="3">The sequence shown here is derived from an EMBL/GenBank/DDBJ whole genome shotgun (WGS) entry which is preliminary data.</text>
</comment>
<dbReference type="SMART" id="SM00737">
    <property type="entry name" value="ML"/>
    <property type="match status" value="1"/>
</dbReference>
<dbReference type="InterPro" id="IPR014756">
    <property type="entry name" value="Ig_E-set"/>
</dbReference>
<protein>
    <submittedName>
        <fullName evidence="3">ML domain-containing protein</fullName>
    </submittedName>
</protein>
<evidence type="ECO:0000256" key="1">
    <source>
        <dbReference type="SAM" id="SignalP"/>
    </source>
</evidence>
<dbReference type="InterPro" id="IPR003172">
    <property type="entry name" value="ML_dom"/>
</dbReference>
<reference evidence="3" key="1">
    <citation type="submission" date="2020-08" db="EMBL/GenBank/DDBJ databases">
        <title>Multicomponent nature underlies the extraordinary mechanical properties of spider dragline silk.</title>
        <authorList>
            <person name="Kono N."/>
            <person name="Nakamura H."/>
            <person name="Mori M."/>
            <person name="Yoshida Y."/>
            <person name="Ohtoshi R."/>
            <person name="Malay A.D."/>
            <person name="Moran D.A.P."/>
            <person name="Tomita M."/>
            <person name="Numata K."/>
            <person name="Arakawa K."/>
        </authorList>
    </citation>
    <scope>NUCLEOTIDE SEQUENCE</scope>
</reference>
<dbReference type="Pfam" id="PF02221">
    <property type="entry name" value="E1_DerP2_DerF2"/>
    <property type="match status" value="1"/>
</dbReference>
<keyword evidence="1" id="KW-0732">Signal</keyword>
<feature type="chain" id="PRO_5036474032" evidence="1">
    <location>
        <begin position="18"/>
        <end position="159"/>
    </location>
</feature>
<dbReference type="EMBL" id="BMAW01124389">
    <property type="protein sequence ID" value="GFU07649.1"/>
    <property type="molecule type" value="Genomic_DNA"/>
</dbReference>
<name>A0A8X6UGG5_NEPPI</name>
<proteinExistence type="predicted"/>
<dbReference type="AlphaFoldDB" id="A0A8X6UGG5"/>
<dbReference type="Proteomes" id="UP000887013">
    <property type="component" value="Unassembled WGS sequence"/>
</dbReference>
<evidence type="ECO:0000313" key="4">
    <source>
        <dbReference type="Proteomes" id="UP000887013"/>
    </source>
</evidence>
<evidence type="ECO:0000313" key="3">
    <source>
        <dbReference type="EMBL" id="GFU07649.1"/>
    </source>
</evidence>
<organism evidence="3 4">
    <name type="scientific">Nephila pilipes</name>
    <name type="common">Giant wood spider</name>
    <name type="synonym">Nephila maculata</name>
    <dbReference type="NCBI Taxonomy" id="299642"/>
    <lineage>
        <taxon>Eukaryota</taxon>
        <taxon>Metazoa</taxon>
        <taxon>Ecdysozoa</taxon>
        <taxon>Arthropoda</taxon>
        <taxon>Chelicerata</taxon>
        <taxon>Arachnida</taxon>
        <taxon>Araneae</taxon>
        <taxon>Araneomorphae</taxon>
        <taxon>Entelegynae</taxon>
        <taxon>Araneoidea</taxon>
        <taxon>Nephilidae</taxon>
        <taxon>Nephila</taxon>
    </lineage>
</organism>
<dbReference type="Gene3D" id="2.60.40.770">
    <property type="match status" value="1"/>
</dbReference>
<sequence>MYFVIVLFVFLFGFVKSNEVHQVHYLSCRGGPDSVTGVSISPCEAIDIDGFSTCVFRRGARIRVQATVFAPFSSSRLQTIAKTIAGKEEFYLPFSGSNPCVENVMPGCPIKAGLYYIFTYYIDVPTYYPSGRTNIQFIVQDSNTKQHIGCVKLHVLVRS</sequence>
<keyword evidence="4" id="KW-1185">Reference proteome</keyword>
<gene>
    <name evidence="3" type="primary">NCL1_19370</name>
    <name evidence="3" type="ORF">NPIL_384181</name>
</gene>
<feature type="signal peptide" evidence="1">
    <location>
        <begin position="1"/>
        <end position="17"/>
    </location>
</feature>
<evidence type="ECO:0000259" key="2">
    <source>
        <dbReference type="SMART" id="SM00737"/>
    </source>
</evidence>